<feature type="signal peptide" evidence="7">
    <location>
        <begin position="1"/>
        <end position="24"/>
    </location>
</feature>
<evidence type="ECO:0000256" key="5">
    <source>
        <dbReference type="ARBA" id="ARBA00022801"/>
    </source>
</evidence>
<dbReference type="Pfam" id="PF00877">
    <property type="entry name" value="NLPC_P60"/>
    <property type="match status" value="1"/>
</dbReference>
<dbReference type="AlphaFoldDB" id="A0A0F5I4G4"/>
<reference evidence="10" key="1">
    <citation type="submission" date="2015-02" db="EMBL/GenBank/DDBJ databases">
        <title>Genome Assembly of Bacillaceae bacterium MTCC 8252.</title>
        <authorList>
            <person name="Verma A."/>
            <person name="Khatri I."/>
            <person name="Mual P."/>
            <person name="Subramanian S."/>
            <person name="Krishnamurthi S."/>
        </authorList>
    </citation>
    <scope>NUCLEOTIDE SEQUENCE [LARGE SCALE GENOMIC DNA]</scope>
    <source>
        <strain evidence="10">MTCC 8252</strain>
    </source>
</reference>
<keyword evidence="3 7" id="KW-0732">Signal</keyword>
<evidence type="ECO:0000313" key="10">
    <source>
        <dbReference type="EMBL" id="KKB40165.1"/>
    </source>
</evidence>
<feature type="domain" description="LysM" evidence="8">
    <location>
        <begin position="81"/>
        <end position="124"/>
    </location>
</feature>
<feature type="domain" description="NlpC/P60" evidence="9">
    <location>
        <begin position="194"/>
        <end position="315"/>
    </location>
</feature>
<dbReference type="Proteomes" id="UP000031563">
    <property type="component" value="Unassembled WGS sequence"/>
</dbReference>
<dbReference type="SUPFAM" id="SSF54106">
    <property type="entry name" value="LysM domain"/>
    <property type="match status" value="3"/>
</dbReference>
<protein>
    <submittedName>
        <fullName evidence="10">Membrane-bound lytic murein transglycosylase D</fullName>
    </submittedName>
</protein>
<dbReference type="InterPro" id="IPR051202">
    <property type="entry name" value="Peptidase_C40"/>
</dbReference>
<evidence type="ECO:0000256" key="7">
    <source>
        <dbReference type="SAM" id="SignalP"/>
    </source>
</evidence>
<dbReference type="OrthoDB" id="9813368at2"/>
<dbReference type="CDD" id="cd00118">
    <property type="entry name" value="LysM"/>
    <property type="match status" value="3"/>
</dbReference>
<dbReference type="PANTHER" id="PTHR47053:SF1">
    <property type="entry name" value="MUREIN DD-ENDOPEPTIDASE MEPH-RELATED"/>
    <property type="match status" value="1"/>
</dbReference>
<evidence type="ECO:0000259" key="9">
    <source>
        <dbReference type="PROSITE" id="PS51935"/>
    </source>
</evidence>
<evidence type="ECO:0000256" key="2">
    <source>
        <dbReference type="ARBA" id="ARBA00022670"/>
    </source>
</evidence>
<dbReference type="Gene3D" id="3.90.1720.10">
    <property type="entry name" value="endopeptidase domain like (from Nostoc punctiforme)"/>
    <property type="match status" value="1"/>
</dbReference>
<keyword evidence="2" id="KW-0645">Protease</keyword>
<dbReference type="SUPFAM" id="SSF54001">
    <property type="entry name" value="Cysteine proteinases"/>
    <property type="match status" value="1"/>
</dbReference>
<sequence>MKKKVMIFTASLLLTMGAATTADAAQYTVQPGDTLFSIAQEHGTSVDTLKKLNHLSGNTIYANTTLTVPDSANNINSKTPSTYTVTSGDTLYSIAARYGMTVQSIKQLNGLSSESIYVGQTLKLTGQAPPSTGGNSATVTVQKGDTLYSIAARHGLSVAALKEMNGLAGNAISVGQTLTINGQVKGITSPAPGSFSSSNVINIAKSYQGVPYVWGGASPSGFDCSGFIYYVFKQAGMEISRTNTEGYYRQSVRVSSPQVGDLVFFSNTYKPGISHMGIYVGNNQFIHASSSAGITISSLSNSYYKSKFTSFNRLR</sequence>
<dbReference type="GO" id="GO:0008234">
    <property type="term" value="F:cysteine-type peptidase activity"/>
    <property type="evidence" value="ECO:0007669"/>
    <property type="project" value="UniProtKB-KW"/>
</dbReference>
<feature type="chain" id="PRO_5002487752" evidence="7">
    <location>
        <begin position="25"/>
        <end position="315"/>
    </location>
</feature>
<gene>
    <name evidence="10" type="ORF">QY95_01798</name>
</gene>
<proteinExistence type="inferred from homology"/>
<dbReference type="InterPro" id="IPR036779">
    <property type="entry name" value="LysM_dom_sf"/>
</dbReference>
<keyword evidence="6" id="KW-0788">Thiol protease</keyword>
<dbReference type="Gene3D" id="3.10.350.10">
    <property type="entry name" value="LysM domain"/>
    <property type="match status" value="3"/>
</dbReference>
<comment type="similarity">
    <text evidence="1">Belongs to the peptidase C40 family.</text>
</comment>
<dbReference type="InterPro" id="IPR018392">
    <property type="entry name" value="LysM"/>
</dbReference>
<evidence type="ECO:0000256" key="3">
    <source>
        <dbReference type="ARBA" id="ARBA00022729"/>
    </source>
</evidence>
<name>A0A0F5I4G4_BACTR</name>
<keyword evidence="5" id="KW-0378">Hydrolase</keyword>
<dbReference type="SMART" id="SM00257">
    <property type="entry name" value="LysM"/>
    <property type="match status" value="3"/>
</dbReference>
<dbReference type="STRING" id="1221996.QY95_01798"/>
<dbReference type="GO" id="GO:0006508">
    <property type="term" value="P:proteolysis"/>
    <property type="evidence" value="ECO:0007669"/>
    <property type="project" value="UniProtKB-KW"/>
</dbReference>
<dbReference type="EMBL" id="JWIR02000032">
    <property type="protein sequence ID" value="KKB40165.1"/>
    <property type="molecule type" value="Genomic_DNA"/>
</dbReference>
<dbReference type="PROSITE" id="PS51782">
    <property type="entry name" value="LYSM"/>
    <property type="match status" value="3"/>
</dbReference>
<evidence type="ECO:0000259" key="8">
    <source>
        <dbReference type="PROSITE" id="PS51782"/>
    </source>
</evidence>
<feature type="domain" description="LysM" evidence="8">
    <location>
        <begin position="25"/>
        <end position="68"/>
    </location>
</feature>
<accession>A0A0F5I4G4</accession>
<keyword evidence="4" id="KW-0677">Repeat</keyword>
<evidence type="ECO:0000256" key="4">
    <source>
        <dbReference type="ARBA" id="ARBA00022737"/>
    </source>
</evidence>
<dbReference type="PANTHER" id="PTHR47053">
    <property type="entry name" value="MUREIN DD-ENDOPEPTIDASE MEPH-RELATED"/>
    <property type="match status" value="1"/>
</dbReference>
<dbReference type="RefSeq" id="WP_040037002.1">
    <property type="nucleotide sequence ID" value="NZ_JWIQ02000025.1"/>
</dbReference>
<keyword evidence="11" id="KW-1185">Reference proteome</keyword>
<dbReference type="InterPro" id="IPR038765">
    <property type="entry name" value="Papain-like_cys_pep_sf"/>
</dbReference>
<dbReference type="Pfam" id="PF01476">
    <property type="entry name" value="LysM"/>
    <property type="match status" value="3"/>
</dbReference>
<feature type="domain" description="LysM" evidence="8">
    <location>
        <begin position="137"/>
        <end position="180"/>
    </location>
</feature>
<dbReference type="InterPro" id="IPR000064">
    <property type="entry name" value="NLP_P60_dom"/>
</dbReference>
<dbReference type="PROSITE" id="PS51935">
    <property type="entry name" value="NLPC_P60"/>
    <property type="match status" value="1"/>
</dbReference>
<organism evidence="10 11">
    <name type="scientific">Bacillus thermotolerans</name>
    <name type="common">Quasibacillus thermotolerans</name>
    <dbReference type="NCBI Taxonomy" id="1221996"/>
    <lineage>
        <taxon>Bacteria</taxon>
        <taxon>Bacillati</taxon>
        <taxon>Bacillota</taxon>
        <taxon>Bacilli</taxon>
        <taxon>Bacillales</taxon>
        <taxon>Bacillaceae</taxon>
        <taxon>Bacillus</taxon>
    </lineage>
</organism>
<evidence type="ECO:0000256" key="6">
    <source>
        <dbReference type="ARBA" id="ARBA00022807"/>
    </source>
</evidence>
<evidence type="ECO:0000313" key="11">
    <source>
        <dbReference type="Proteomes" id="UP000031563"/>
    </source>
</evidence>
<evidence type="ECO:0000256" key="1">
    <source>
        <dbReference type="ARBA" id="ARBA00007074"/>
    </source>
</evidence>
<comment type="caution">
    <text evidence="10">The sequence shown here is derived from an EMBL/GenBank/DDBJ whole genome shotgun (WGS) entry which is preliminary data.</text>
</comment>